<keyword evidence="1" id="KW-1133">Transmembrane helix</keyword>
<keyword evidence="1" id="KW-0472">Membrane</keyword>
<proteinExistence type="predicted"/>
<sequence length="267" mass="30667">MGTVVLVILLFILPYAWFLWTTMNLKSSKAGKTEKFRWKISLAAFIAVVLVSAVLNYYFSNAYQLSFFQNGYESIAALILCAVFLVIVGIITVVVNIIFKDAPKSFHNPKVAWVVTVVLSATILFFTIWVYPLAEKASYIYKVKNALAMAQQQQAGEEITVLFMSSEKECMRTTSSNCHNQKYQNSFFIKNNLDQQKEVQVQIRALDSEQKELKVIESDVMTMGAGELKLVETEETYEKESIWKRSSFETEYRVSAYESLYRYREAE</sequence>
<protein>
    <submittedName>
        <fullName evidence="2">Multisubunit Na+/H+ antiporter MnhB subunit</fullName>
    </submittedName>
</protein>
<organism evidence="2 3">
    <name type="scientific">Planococcus koreensis</name>
    <dbReference type="NCBI Taxonomy" id="112331"/>
    <lineage>
        <taxon>Bacteria</taxon>
        <taxon>Bacillati</taxon>
        <taxon>Bacillota</taxon>
        <taxon>Bacilli</taxon>
        <taxon>Bacillales</taxon>
        <taxon>Caryophanaceae</taxon>
        <taxon>Planococcus</taxon>
    </lineage>
</organism>
<dbReference type="Proteomes" id="UP000525923">
    <property type="component" value="Unassembled WGS sequence"/>
</dbReference>
<dbReference type="EMBL" id="JACHHE010000003">
    <property type="protein sequence ID" value="MBB5179953.1"/>
    <property type="molecule type" value="Genomic_DNA"/>
</dbReference>
<feature type="transmembrane region" description="Helical" evidence="1">
    <location>
        <begin position="37"/>
        <end position="59"/>
    </location>
</feature>
<dbReference type="AlphaFoldDB" id="A0A7W8CQZ6"/>
<name>A0A7W8CQZ6_9BACL</name>
<gene>
    <name evidence="2" type="ORF">HNQ44_001377</name>
</gene>
<dbReference type="RefSeq" id="WP_135504310.1">
    <property type="nucleotide sequence ID" value="NZ_JACHHE010000003.1"/>
</dbReference>
<keyword evidence="1" id="KW-0812">Transmembrane</keyword>
<evidence type="ECO:0000313" key="3">
    <source>
        <dbReference type="Proteomes" id="UP000525923"/>
    </source>
</evidence>
<comment type="caution">
    <text evidence="2">The sequence shown here is derived from an EMBL/GenBank/DDBJ whole genome shotgun (WGS) entry which is preliminary data.</text>
</comment>
<feature type="transmembrane region" description="Helical" evidence="1">
    <location>
        <begin position="6"/>
        <end position="25"/>
    </location>
</feature>
<evidence type="ECO:0000313" key="2">
    <source>
        <dbReference type="EMBL" id="MBB5179953.1"/>
    </source>
</evidence>
<accession>A0A7W8CQZ6</accession>
<evidence type="ECO:0000256" key="1">
    <source>
        <dbReference type="SAM" id="Phobius"/>
    </source>
</evidence>
<keyword evidence="3" id="KW-1185">Reference proteome</keyword>
<feature type="transmembrane region" description="Helical" evidence="1">
    <location>
        <begin position="111"/>
        <end position="131"/>
    </location>
</feature>
<feature type="transmembrane region" description="Helical" evidence="1">
    <location>
        <begin position="75"/>
        <end position="99"/>
    </location>
</feature>
<dbReference type="SUPFAM" id="SSF81340">
    <property type="entry name" value="Clc chloride channel"/>
    <property type="match status" value="1"/>
</dbReference>
<dbReference type="InterPro" id="IPR014743">
    <property type="entry name" value="Cl-channel_core"/>
</dbReference>
<dbReference type="OrthoDB" id="2966528at2"/>
<reference evidence="2 3" key="1">
    <citation type="submission" date="2020-08" db="EMBL/GenBank/DDBJ databases">
        <title>Genomic Encyclopedia of Type Strains, Phase IV (KMG-IV): sequencing the most valuable type-strain genomes for metagenomic binning, comparative biology and taxonomic classification.</title>
        <authorList>
            <person name="Goeker M."/>
        </authorList>
    </citation>
    <scope>NUCLEOTIDE SEQUENCE [LARGE SCALE GENOMIC DNA]</scope>
    <source>
        <strain evidence="2 3">DSM 15895</strain>
    </source>
</reference>